<organism evidence="1 2">
    <name type="scientific">Panagrolaimus sp. ES5</name>
    <dbReference type="NCBI Taxonomy" id="591445"/>
    <lineage>
        <taxon>Eukaryota</taxon>
        <taxon>Metazoa</taxon>
        <taxon>Ecdysozoa</taxon>
        <taxon>Nematoda</taxon>
        <taxon>Chromadorea</taxon>
        <taxon>Rhabditida</taxon>
        <taxon>Tylenchina</taxon>
        <taxon>Panagrolaimomorpha</taxon>
        <taxon>Panagrolaimoidea</taxon>
        <taxon>Panagrolaimidae</taxon>
        <taxon>Panagrolaimus</taxon>
    </lineage>
</organism>
<proteinExistence type="predicted"/>
<name>A0AC34FPR9_9BILA</name>
<dbReference type="Proteomes" id="UP000887579">
    <property type="component" value="Unplaced"/>
</dbReference>
<evidence type="ECO:0000313" key="2">
    <source>
        <dbReference type="WBParaSite" id="ES5_v2.g19077.t1"/>
    </source>
</evidence>
<protein>
    <submittedName>
        <fullName evidence="2">Uncharacterized protein</fullName>
    </submittedName>
</protein>
<dbReference type="WBParaSite" id="ES5_v2.g19077.t1">
    <property type="protein sequence ID" value="ES5_v2.g19077.t1"/>
    <property type="gene ID" value="ES5_v2.g19077"/>
</dbReference>
<accession>A0AC34FPR9</accession>
<reference evidence="2" key="1">
    <citation type="submission" date="2022-11" db="UniProtKB">
        <authorList>
            <consortium name="WormBaseParasite"/>
        </authorList>
    </citation>
    <scope>IDENTIFICATION</scope>
</reference>
<sequence>MDSYIHFVTSEKSYKQRIGLIERNFHKIEERLNSLVGTLSKLALTVPKKEGRRELVIRMQQQSQNSLKSLKKVKRFCINYEQCLHRLQDFYFPTWRLEGSLPSSWPRELDDYETRLLEHSFKWFGTKSSDFDIKLQSAFYFEPQQNIQGSAAYQQLKRYDVEKLFFLDFDRRTFLWDLRSCVGLFDRRLAKDYREDAVRIFKDFNVFINEAPEGTRFFVIPMVKCEKRFKNFKLAAVKGELDDNNERKESIVVAADGNNKEAGAIAEGDNEFPSTGQIESAYWSELELSVLCLIEIQPLGSVIFEDLQNPTFFDEKLGAQIKRLKSLGIDLKIDKLQINASATHDHENGGVEAEASNLTEDFGTDVKKAKAKKVEEILTNEISRDRWRRHPPFSGTRRLSLRDPLELALTFSKSPIFVDTIDLCNTVNSLDLSNMKITKLDGIEQMLNLTCISLANNKLISIKKLKHLKNLQFLDLRNNNISHFDEPPEMLSEINLSDNQFIGLMFCGRLQLLTKLNVNNNKIKSLKGLESCKLLEVLQAADNNLKEKNELEILSAFPKLMVLDLTNNPVSESDDYRKKVLQRCPALLVIDCEIVPKDERSMVLRKQGKALTIDFIEKAFPNFEIIKILNLRGNDFQMIALDRSAVARLQQLTEIDLSENLLENLYELIDLQNLEILNLSNNSIVTLTGTPIIADRQSSALINASAALNQPIQQKV</sequence>
<evidence type="ECO:0000313" key="1">
    <source>
        <dbReference type="Proteomes" id="UP000887579"/>
    </source>
</evidence>